<reference evidence="3" key="1">
    <citation type="journal article" date="2019" name="Int. J. Syst. Evol. Microbiol.">
        <title>The Global Catalogue of Microorganisms (GCM) 10K type strain sequencing project: providing services to taxonomists for standard genome sequencing and annotation.</title>
        <authorList>
            <consortium name="The Broad Institute Genomics Platform"/>
            <consortium name="The Broad Institute Genome Sequencing Center for Infectious Disease"/>
            <person name="Wu L."/>
            <person name="Ma J."/>
        </authorList>
    </citation>
    <scope>NUCLEOTIDE SEQUENCE [LARGE SCALE GENOMIC DNA]</scope>
    <source>
        <strain evidence="3">VKM B-3159</strain>
    </source>
</reference>
<dbReference type="EMBL" id="JAVCAP010000016">
    <property type="protein sequence ID" value="MDP8567960.1"/>
    <property type="molecule type" value="Genomic_DNA"/>
</dbReference>
<feature type="domain" description="(S)-ureidoglycine aminohydrolase cupin" evidence="1">
    <location>
        <begin position="15"/>
        <end position="87"/>
    </location>
</feature>
<dbReference type="RefSeq" id="WP_306389680.1">
    <property type="nucleotide sequence ID" value="NZ_JAVCAP010000016.1"/>
</dbReference>
<accession>A0ABT9JTS0</accession>
<dbReference type="InterPro" id="IPR011051">
    <property type="entry name" value="RmlC_Cupin_sf"/>
</dbReference>
<evidence type="ECO:0000313" key="2">
    <source>
        <dbReference type="EMBL" id="MDP8567960.1"/>
    </source>
</evidence>
<sequence length="107" mass="12227">MQIQVEHQPAEAKLNALGVSKWPTWQKEVSVFDWVFHEEEQAYILEGECVVTPTGSQPVTFGKGDFVVFPAGLTVSWEVKQPLHKHYHLDGNLITQSWKRIKAALKR</sequence>
<dbReference type="Gene3D" id="2.60.120.10">
    <property type="entry name" value="Jelly Rolls"/>
    <property type="match status" value="1"/>
</dbReference>
<organism evidence="2 3">
    <name type="scientific">Methylophilus aquaticus</name>
    <dbReference type="NCBI Taxonomy" id="1971610"/>
    <lineage>
        <taxon>Bacteria</taxon>
        <taxon>Pseudomonadati</taxon>
        <taxon>Pseudomonadota</taxon>
        <taxon>Betaproteobacteria</taxon>
        <taxon>Nitrosomonadales</taxon>
        <taxon>Methylophilaceae</taxon>
        <taxon>Methylophilus</taxon>
    </lineage>
</organism>
<dbReference type="SUPFAM" id="SSF51182">
    <property type="entry name" value="RmlC-like cupins"/>
    <property type="match status" value="1"/>
</dbReference>
<protein>
    <submittedName>
        <fullName evidence="2">Cupin domain-containing protein</fullName>
    </submittedName>
</protein>
<evidence type="ECO:0000313" key="3">
    <source>
        <dbReference type="Proteomes" id="UP001225906"/>
    </source>
</evidence>
<evidence type="ECO:0000259" key="1">
    <source>
        <dbReference type="Pfam" id="PF05899"/>
    </source>
</evidence>
<dbReference type="InterPro" id="IPR008579">
    <property type="entry name" value="UGlyAH_Cupin_dom"/>
</dbReference>
<dbReference type="Pfam" id="PF05899">
    <property type="entry name" value="Cupin_3"/>
    <property type="match status" value="1"/>
</dbReference>
<name>A0ABT9JTS0_9PROT</name>
<dbReference type="PANTHER" id="PTHR33271:SF22">
    <property type="entry name" value="OS04G0445200 PROTEIN"/>
    <property type="match status" value="1"/>
</dbReference>
<comment type="caution">
    <text evidence="2">The sequence shown here is derived from an EMBL/GenBank/DDBJ whole genome shotgun (WGS) entry which is preliminary data.</text>
</comment>
<dbReference type="CDD" id="cd02227">
    <property type="entry name" value="cupin_TM1112-like"/>
    <property type="match status" value="1"/>
</dbReference>
<gene>
    <name evidence="2" type="ORF">Q9291_08875</name>
</gene>
<dbReference type="Proteomes" id="UP001225906">
    <property type="component" value="Unassembled WGS sequence"/>
</dbReference>
<dbReference type="InterPro" id="IPR014710">
    <property type="entry name" value="RmlC-like_jellyroll"/>
</dbReference>
<keyword evidence="3" id="KW-1185">Reference proteome</keyword>
<dbReference type="PANTHER" id="PTHR33271">
    <property type="entry name" value="OS04G0445200 PROTEIN"/>
    <property type="match status" value="1"/>
</dbReference>
<proteinExistence type="predicted"/>